<evidence type="ECO:0000256" key="1">
    <source>
        <dbReference type="SAM" id="Phobius"/>
    </source>
</evidence>
<gene>
    <name evidence="2" type="ORF">CIT292_10822</name>
</gene>
<dbReference type="AlphaFoldDB" id="D4BJH9"/>
<keyword evidence="1" id="KW-1133">Transmembrane helix</keyword>
<feature type="transmembrane region" description="Helical" evidence="1">
    <location>
        <begin position="6"/>
        <end position="24"/>
    </location>
</feature>
<proteinExistence type="predicted"/>
<dbReference type="EMBL" id="ABWL02000026">
    <property type="protein sequence ID" value="EFE05844.1"/>
    <property type="molecule type" value="Genomic_DNA"/>
</dbReference>
<keyword evidence="1" id="KW-0472">Membrane</keyword>
<organism evidence="2 3">
    <name type="scientific">Citrobacter youngae ATCC 29220</name>
    <dbReference type="NCBI Taxonomy" id="500640"/>
    <lineage>
        <taxon>Bacteria</taxon>
        <taxon>Pseudomonadati</taxon>
        <taxon>Pseudomonadota</taxon>
        <taxon>Gammaproteobacteria</taxon>
        <taxon>Enterobacterales</taxon>
        <taxon>Enterobacteriaceae</taxon>
        <taxon>Citrobacter</taxon>
        <taxon>Citrobacter freundii complex</taxon>
    </lineage>
</organism>
<reference evidence="2 3" key="1">
    <citation type="submission" date="2010-02" db="EMBL/GenBank/DDBJ databases">
        <authorList>
            <person name="Weinstock G."/>
            <person name="Sodergren E."/>
            <person name="Clifton S."/>
            <person name="Fulton L."/>
            <person name="Fulton B."/>
            <person name="Courtney L."/>
            <person name="Fronick C."/>
            <person name="Harrison M."/>
            <person name="Strong C."/>
            <person name="Farmer C."/>
            <person name="Delahaunty K."/>
            <person name="Markovic C."/>
            <person name="Hall O."/>
            <person name="Minx P."/>
            <person name="Tomlinson C."/>
            <person name="Mitreva M."/>
            <person name="Nelson J."/>
            <person name="Hou S."/>
            <person name="Wollam A."/>
            <person name="Pepin K.H."/>
            <person name="Johnson M."/>
            <person name="Bhonagiri V."/>
            <person name="Zhang X."/>
            <person name="Suruliraj S."/>
            <person name="Warren W."/>
            <person name="Chinwalla A."/>
            <person name="Mardis E.R."/>
            <person name="Wilson R.K."/>
        </authorList>
    </citation>
    <scope>NUCLEOTIDE SEQUENCE [LARGE SCALE GENOMIC DNA]</scope>
    <source>
        <strain evidence="2 3">ATCC 29220</strain>
    </source>
</reference>
<dbReference type="Proteomes" id="UP000003880">
    <property type="component" value="Unassembled WGS sequence"/>
</dbReference>
<keyword evidence="1" id="KW-0812">Transmembrane</keyword>
<dbReference type="HOGENOM" id="CLU_3188705_0_0_6"/>
<evidence type="ECO:0000313" key="2">
    <source>
        <dbReference type="EMBL" id="EFE05844.1"/>
    </source>
</evidence>
<comment type="caution">
    <text evidence="2">The sequence shown here is derived from an EMBL/GenBank/DDBJ whole genome shotgun (WGS) entry which is preliminary data.</text>
</comment>
<sequence length="46" mass="5289">MQVIWLLTLSAYVISAIIFLSLVVKFDLDRNLRLNLKICTHSNSLI</sequence>
<evidence type="ECO:0000313" key="3">
    <source>
        <dbReference type="Proteomes" id="UP000003880"/>
    </source>
</evidence>
<accession>D4BJH9</accession>
<protein>
    <submittedName>
        <fullName evidence="2">Uncharacterized protein</fullName>
    </submittedName>
</protein>
<name>D4BJH9_9ENTR</name>